<name>A0A8T2MGP0_ASTMX</name>
<organism evidence="2 3">
    <name type="scientific">Astyanax mexicanus</name>
    <name type="common">Blind cave fish</name>
    <name type="synonym">Astyanax fasciatus mexicanus</name>
    <dbReference type="NCBI Taxonomy" id="7994"/>
    <lineage>
        <taxon>Eukaryota</taxon>
        <taxon>Metazoa</taxon>
        <taxon>Chordata</taxon>
        <taxon>Craniata</taxon>
        <taxon>Vertebrata</taxon>
        <taxon>Euteleostomi</taxon>
        <taxon>Actinopterygii</taxon>
        <taxon>Neopterygii</taxon>
        <taxon>Teleostei</taxon>
        <taxon>Ostariophysi</taxon>
        <taxon>Characiformes</taxon>
        <taxon>Characoidei</taxon>
        <taxon>Acestrorhamphidae</taxon>
        <taxon>Acestrorhamphinae</taxon>
        <taxon>Astyanax</taxon>
    </lineage>
</organism>
<dbReference type="EMBL" id="JAICCE010000001">
    <property type="protein sequence ID" value="KAG9283179.1"/>
    <property type="molecule type" value="Genomic_DNA"/>
</dbReference>
<comment type="caution">
    <text evidence="2">The sequence shown here is derived from an EMBL/GenBank/DDBJ whole genome shotgun (WGS) entry which is preliminary data.</text>
</comment>
<evidence type="ECO:0000256" key="1">
    <source>
        <dbReference type="SAM" id="Phobius"/>
    </source>
</evidence>
<proteinExistence type="predicted"/>
<evidence type="ECO:0000313" key="2">
    <source>
        <dbReference type="EMBL" id="KAG9283179.1"/>
    </source>
</evidence>
<protein>
    <submittedName>
        <fullName evidence="2">Synaptotagmin-14-like isoform X3</fullName>
    </submittedName>
</protein>
<reference evidence="2 3" key="1">
    <citation type="submission" date="2021-07" db="EMBL/GenBank/DDBJ databases">
        <authorList>
            <person name="Imarazene B."/>
            <person name="Zahm M."/>
            <person name="Klopp C."/>
            <person name="Cabau C."/>
            <person name="Beille S."/>
            <person name="Jouanno E."/>
            <person name="Castinel A."/>
            <person name="Lluch J."/>
            <person name="Gil L."/>
            <person name="Kuchtly C."/>
            <person name="Lopez Roques C."/>
            <person name="Donnadieu C."/>
            <person name="Parrinello H."/>
            <person name="Journot L."/>
            <person name="Du K."/>
            <person name="Schartl M."/>
            <person name="Retaux S."/>
            <person name="Guiguen Y."/>
        </authorList>
    </citation>
    <scope>NUCLEOTIDE SEQUENCE [LARGE SCALE GENOMIC DNA]</scope>
    <source>
        <strain evidence="2">Pach_M1</strain>
        <tissue evidence="2">Testis</tissue>
    </source>
</reference>
<keyword evidence="1" id="KW-0812">Transmembrane</keyword>
<sequence length="74" mass="8068">MAIEAGGRGCGVHELICVRRVSPELLGVLSSIAVFMAVIALFFLYLSNQLSVEPSDSLACFEGYKTELKENSMR</sequence>
<dbReference type="AlphaFoldDB" id="A0A8T2MGP0"/>
<accession>A0A8T2MGP0</accession>
<gene>
    <name evidence="2" type="primary">SYT14</name>
    <name evidence="2" type="ORF">AMEX_G1920</name>
</gene>
<keyword evidence="1" id="KW-0472">Membrane</keyword>
<keyword evidence="1" id="KW-1133">Transmembrane helix</keyword>
<evidence type="ECO:0000313" key="3">
    <source>
        <dbReference type="Proteomes" id="UP000752171"/>
    </source>
</evidence>
<dbReference type="Proteomes" id="UP000752171">
    <property type="component" value="Unassembled WGS sequence"/>
</dbReference>
<feature type="transmembrane region" description="Helical" evidence="1">
    <location>
        <begin position="25"/>
        <end position="46"/>
    </location>
</feature>